<accession>A0A0G1W0D8</accession>
<dbReference type="Proteomes" id="UP000034682">
    <property type="component" value="Unassembled WGS sequence"/>
</dbReference>
<sequence length="179" mass="19808">MKTSLIVTTIIFLAGAGAFWYFRGPAQNLEVQPPSSSAPIPSLTQTYTDSAQRFSFNYPEGFTITKVPPVEEGGGKTILVESPDKKVGIQILISPYDSDVDITETMIRSDIPNMRVTDPQTVNIGSSRKGLAFMSDNPAFAGASREVWFVFNTNLYQISTYAEFDELLKGLFGTWQFNK</sequence>
<gene>
    <name evidence="1" type="ORF">UY02_C0043G0002</name>
</gene>
<name>A0A0G1W0D8_9BACT</name>
<comment type="caution">
    <text evidence="1">The sequence shown here is derived from an EMBL/GenBank/DDBJ whole genome shotgun (WGS) entry which is preliminary data.</text>
</comment>
<proteinExistence type="predicted"/>
<organism evidence="1 2">
    <name type="scientific">Candidatus Giovannonibacteria bacterium GW2011_GWB1_47_6b</name>
    <dbReference type="NCBI Taxonomy" id="1618655"/>
    <lineage>
        <taxon>Bacteria</taxon>
        <taxon>Candidatus Giovannoniibacteriota</taxon>
    </lineage>
</organism>
<dbReference type="AlphaFoldDB" id="A0A0G1W0D8"/>
<dbReference type="EMBL" id="LCOK01000043">
    <property type="protein sequence ID" value="KKU75770.1"/>
    <property type="molecule type" value="Genomic_DNA"/>
</dbReference>
<evidence type="ECO:0000313" key="1">
    <source>
        <dbReference type="EMBL" id="KKU75770.1"/>
    </source>
</evidence>
<evidence type="ECO:0000313" key="2">
    <source>
        <dbReference type="Proteomes" id="UP000034682"/>
    </source>
</evidence>
<protein>
    <submittedName>
        <fullName evidence="1">Uncharacterized protein</fullName>
    </submittedName>
</protein>
<reference evidence="1 2" key="1">
    <citation type="journal article" date="2015" name="Nature">
        <title>rRNA introns, odd ribosomes, and small enigmatic genomes across a large radiation of phyla.</title>
        <authorList>
            <person name="Brown C.T."/>
            <person name="Hug L.A."/>
            <person name="Thomas B.C."/>
            <person name="Sharon I."/>
            <person name="Castelle C.J."/>
            <person name="Singh A."/>
            <person name="Wilkins M.J."/>
            <person name="Williams K.H."/>
            <person name="Banfield J.F."/>
        </authorList>
    </citation>
    <scope>NUCLEOTIDE SEQUENCE [LARGE SCALE GENOMIC DNA]</scope>
</reference>